<dbReference type="Proteomes" id="UP000499080">
    <property type="component" value="Unassembled WGS sequence"/>
</dbReference>
<proteinExistence type="predicted"/>
<sequence length="74" mass="8245">MSSMVVCHPPPFSNEIEKTLLFCSLSMGEKLVDKEVDEIFTACCPPEDEDGYIKYETLLKNIFAGPFPAEAEAK</sequence>
<reference evidence="1 2" key="1">
    <citation type="journal article" date="2019" name="Sci. Rep.">
        <title>Orb-weaving spider Araneus ventricosus genome elucidates the spidroin gene catalogue.</title>
        <authorList>
            <person name="Kono N."/>
            <person name="Nakamura H."/>
            <person name="Ohtoshi R."/>
            <person name="Moran D.A.P."/>
            <person name="Shinohara A."/>
            <person name="Yoshida Y."/>
            <person name="Fujiwara M."/>
            <person name="Mori M."/>
            <person name="Tomita M."/>
            <person name="Arakawa K."/>
        </authorList>
    </citation>
    <scope>NUCLEOTIDE SEQUENCE [LARGE SCALE GENOMIC DNA]</scope>
</reference>
<keyword evidence="2" id="KW-1185">Reference proteome</keyword>
<dbReference type="AlphaFoldDB" id="A0A4Y2HLL3"/>
<dbReference type="EMBL" id="BGPR01002015">
    <property type="protein sequence ID" value="GBM66271.1"/>
    <property type="molecule type" value="Genomic_DNA"/>
</dbReference>
<protein>
    <submittedName>
        <fullName evidence="1">Uncharacterized protein</fullName>
    </submittedName>
</protein>
<evidence type="ECO:0000313" key="1">
    <source>
        <dbReference type="EMBL" id="GBM66271.1"/>
    </source>
</evidence>
<gene>
    <name evidence="1" type="ORF">AVEN_245877_2</name>
</gene>
<accession>A0A4Y2HLL3</accession>
<comment type="caution">
    <text evidence="1">The sequence shown here is derived from an EMBL/GenBank/DDBJ whole genome shotgun (WGS) entry which is preliminary data.</text>
</comment>
<evidence type="ECO:0000313" key="2">
    <source>
        <dbReference type="Proteomes" id="UP000499080"/>
    </source>
</evidence>
<dbReference type="OrthoDB" id="26525at2759"/>
<name>A0A4Y2HLL3_ARAVE</name>
<organism evidence="1 2">
    <name type="scientific">Araneus ventricosus</name>
    <name type="common">Orbweaver spider</name>
    <name type="synonym">Epeira ventricosa</name>
    <dbReference type="NCBI Taxonomy" id="182803"/>
    <lineage>
        <taxon>Eukaryota</taxon>
        <taxon>Metazoa</taxon>
        <taxon>Ecdysozoa</taxon>
        <taxon>Arthropoda</taxon>
        <taxon>Chelicerata</taxon>
        <taxon>Arachnida</taxon>
        <taxon>Araneae</taxon>
        <taxon>Araneomorphae</taxon>
        <taxon>Entelegynae</taxon>
        <taxon>Araneoidea</taxon>
        <taxon>Araneidae</taxon>
        <taxon>Araneus</taxon>
    </lineage>
</organism>